<dbReference type="InterPro" id="IPR058328">
    <property type="entry name" value="DUF8015"/>
</dbReference>
<organism evidence="3 4">
    <name type="scientific">Halarchaeum acidiphilum MH1-52-1</name>
    <dbReference type="NCBI Taxonomy" id="1261545"/>
    <lineage>
        <taxon>Archaea</taxon>
        <taxon>Methanobacteriati</taxon>
        <taxon>Methanobacteriota</taxon>
        <taxon>Stenosarchaea group</taxon>
        <taxon>Halobacteria</taxon>
        <taxon>Halobacteriales</taxon>
        <taxon>Halobacteriaceae</taxon>
    </lineage>
</organism>
<dbReference type="eggNOG" id="arCOG06206">
    <property type="taxonomic scope" value="Archaea"/>
</dbReference>
<dbReference type="Pfam" id="PF26047">
    <property type="entry name" value="DUF8015"/>
    <property type="match status" value="1"/>
</dbReference>
<dbReference type="RefSeq" id="WP_020222702.1">
    <property type="nucleotide sequence ID" value="NZ_BANO01000319.1"/>
</dbReference>
<name>U3A1Q2_9EURY</name>
<feature type="transmembrane region" description="Helical" evidence="2">
    <location>
        <begin position="7"/>
        <end position="26"/>
    </location>
</feature>
<sequence>MTSYYDHILGIIPVAFAAVAAALTLAGYTTAVAIPAAGGVAVVLVGHALFVGGPTDSAVETGQTGSMTAQTGATADERAPITAAE</sequence>
<feature type="transmembrane region" description="Helical" evidence="2">
    <location>
        <begin position="32"/>
        <end position="51"/>
    </location>
</feature>
<reference evidence="3 4" key="1">
    <citation type="submission" date="2013-09" db="EMBL/GenBank/DDBJ databases">
        <title>Whole genome sequencing of Halarchaeum acidiphilum strain MH1-52-1.</title>
        <authorList>
            <person name="Shimane Y."/>
            <person name="Minegishi H."/>
            <person name="Nishi S."/>
            <person name="Echigo A."/>
            <person name="Shuto A."/>
            <person name="Konishi M."/>
            <person name="Ito T."/>
            <person name="Ohkuma M."/>
            <person name="Ohta Y."/>
            <person name="Nagano Y."/>
            <person name="Tsubouchi T."/>
            <person name="Mori K."/>
            <person name="Usui K."/>
            <person name="Kamekura M."/>
            <person name="Usami R."/>
            <person name="Takaki Y."/>
            <person name="Hatada Y."/>
        </authorList>
    </citation>
    <scope>NUCLEOTIDE SEQUENCE [LARGE SCALE GENOMIC DNA]</scope>
    <source>
        <strain evidence="3 4">JCM 16109</strain>
    </source>
</reference>
<protein>
    <submittedName>
        <fullName evidence="3">Uncharacterized protein</fullName>
    </submittedName>
</protein>
<dbReference type="Proteomes" id="UP000016986">
    <property type="component" value="Unassembled WGS sequence"/>
</dbReference>
<dbReference type="AlphaFoldDB" id="U3A1Q2"/>
<feature type="region of interest" description="Disordered" evidence="1">
    <location>
        <begin position="57"/>
        <end position="85"/>
    </location>
</feature>
<evidence type="ECO:0000256" key="2">
    <source>
        <dbReference type="SAM" id="Phobius"/>
    </source>
</evidence>
<feature type="compositionally biased region" description="Polar residues" evidence="1">
    <location>
        <begin position="58"/>
        <end position="73"/>
    </location>
</feature>
<gene>
    <name evidence="3" type="ORF">MBEHAL_0339</name>
</gene>
<keyword evidence="4" id="KW-1185">Reference proteome</keyword>
<keyword evidence="2" id="KW-0472">Membrane</keyword>
<accession>U3A1Q2</accession>
<keyword evidence="2" id="KW-0812">Transmembrane</keyword>
<keyword evidence="2" id="KW-1133">Transmembrane helix</keyword>
<proteinExistence type="predicted"/>
<comment type="caution">
    <text evidence="3">The sequence shown here is derived from an EMBL/GenBank/DDBJ whole genome shotgun (WGS) entry which is preliminary data.</text>
</comment>
<evidence type="ECO:0000256" key="1">
    <source>
        <dbReference type="SAM" id="MobiDB-lite"/>
    </source>
</evidence>
<dbReference type="EMBL" id="BATA01000004">
    <property type="protein sequence ID" value="GAD51579.1"/>
    <property type="molecule type" value="Genomic_DNA"/>
</dbReference>
<evidence type="ECO:0000313" key="4">
    <source>
        <dbReference type="Proteomes" id="UP000016986"/>
    </source>
</evidence>
<evidence type="ECO:0000313" key="3">
    <source>
        <dbReference type="EMBL" id="GAD51579.1"/>
    </source>
</evidence>